<evidence type="ECO:0000256" key="9">
    <source>
        <dbReference type="ARBA" id="ARBA00023014"/>
    </source>
</evidence>
<gene>
    <name evidence="14 17" type="primary">miaB</name>
    <name evidence="17" type="ORF">GP480_03375</name>
</gene>
<evidence type="ECO:0000256" key="1">
    <source>
        <dbReference type="ARBA" id="ARBA00003234"/>
    </source>
</evidence>
<dbReference type="PANTHER" id="PTHR43020">
    <property type="entry name" value="CDK5 REGULATORY SUBUNIT-ASSOCIATED PROTEIN 1"/>
    <property type="match status" value="1"/>
</dbReference>
<feature type="binding site" evidence="14">
    <location>
        <position position="21"/>
    </location>
    <ligand>
        <name>[4Fe-4S] cluster</name>
        <dbReference type="ChEBI" id="CHEBI:49883"/>
        <label>1</label>
    </ligand>
</feature>
<dbReference type="InterPro" id="IPR038135">
    <property type="entry name" value="Methylthiotransferase_N_sf"/>
</dbReference>
<dbReference type="Gene3D" id="3.40.50.12160">
    <property type="entry name" value="Methylthiotransferase, N-terminal domain"/>
    <property type="match status" value="1"/>
</dbReference>
<feature type="binding site" evidence="14">
    <location>
        <position position="174"/>
    </location>
    <ligand>
        <name>[4Fe-4S] cluster</name>
        <dbReference type="ChEBI" id="CHEBI:49883"/>
        <label>2</label>
        <note>4Fe-4S-S-AdoMet</note>
    </ligand>
</feature>
<evidence type="ECO:0000259" key="15">
    <source>
        <dbReference type="PROSITE" id="PS51449"/>
    </source>
</evidence>
<dbReference type="EMBL" id="CP047224">
    <property type="protein sequence ID" value="QHD65443.1"/>
    <property type="molecule type" value="Genomic_DNA"/>
</dbReference>
<comment type="catalytic activity">
    <reaction evidence="14">
        <text>N(6)-dimethylallyladenosine(37) in tRNA + (sulfur carrier)-SH + AH2 + 2 S-adenosyl-L-methionine = 2-methylsulfanyl-N(6)-dimethylallyladenosine(37) in tRNA + (sulfur carrier)-H + 5'-deoxyadenosine + L-methionine + A + S-adenosyl-L-homocysteine + 2 H(+)</text>
        <dbReference type="Rhea" id="RHEA:37067"/>
        <dbReference type="Rhea" id="RHEA-COMP:10375"/>
        <dbReference type="Rhea" id="RHEA-COMP:10376"/>
        <dbReference type="Rhea" id="RHEA-COMP:14737"/>
        <dbReference type="Rhea" id="RHEA-COMP:14739"/>
        <dbReference type="ChEBI" id="CHEBI:13193"/>
        <dbReference type="ChEBI" id="CHEBI:15378"/>
        <dbReference type="ChEBI" id="CHEBI:17319"/>
        <dbReference type="ChEBI" id="CHEBI:17499"/>
        <dbReference type="ChEBI" id="CHEBI:29917"/>
        <dbReference type="ChEBI" id="CHEBI:57844"/>
        <dbReference type="ChEBI" id="CHEBI:57856"/>
        <dbReference type="ChEBI" id="CHEBI:59789"/>
        <dbReference type="ChEBI" id="CHEBI:64428"/>
        <dbReference type="ChEBI" id="CHEBI:74415"/>
        <dbReference type="ChEBI" id="CHEBI:74417"/>
        <dbReference type="EC" id="2.8.4.3"/>
    </reaction>
</comment>
<dbReference type="KEGG" id="nef:GP480_03375"/>
<comment type="subunit">
    <text evidence="14">Monomer.</text>
</comment>
<dbReference type="SFLD" id="SFLDF00273">
    <property type="entry name" value="(dimethylallyl)adenosine_tRNA"/>
    <property type="match status" value="1"/>
</dbReference>
<dbReference type="HAMAP" id="MF_01864">
    <property type="entry name" value="tRNA_metthiotr_MiaB"/>
    <property type="match status" value="1"/>
</dbReference>
<comment type="subcellular location">
    <subcellularLocation>
        <location evidence="14">Cytoplasm</location>
    </subcellularLocation>
</comment>
<keyword evidence="7 14" id="KW-0479">Metal-binding</keyword>
<evidence type="ECO:0000256" key="12">
    <source>
        <dbReference type="ARBA" id="ARBA00080698"/>
    </source>
</evidence>
<dbReference type="SFLD" id="SFLDG01082">
    <property type="entry name" value="B12-binding_domain_containing"/>
    <property type="match status" value="1"/>
</dbReference>
<evidence type="ECO:0000256" key="11">
    <source>
        <dbReference type="ARBA" id="ARBA00068570"/>
    </source>
</evidence>
<keyword evidence="8 14" id="KW-0408">Iron</keyword>
<evidence type="ECO:0000256" key="13">
    <source>
        <dbReference type="ARBA" id="ARBA00081141"/>
    </source>
</evidence>
<evidence type="ECO:0000256" key="8">
    <source>
        <dbReference type="ARBA" id="ARBA00023004"/>
    </source>
</evidence>
<feature type="binding site" evidence="14">
    <location>
        <position position="177"/>
    </location>
    <ligand>
        <name>[4Fe-4S] cluster</name>
        <dbReference type="ChEBI" id="CHEBI:49883"/>
        <label>2</label>
        <note>4Fe-4S-S-AdoMet</note>
    </ligand>
</feature>
<dbReference type="Pfam" id="PF00919">
    <property type="entry name" value="UPF0004"/>
    <property type="match status" value="1"/>
</dbReference>
<feature type="binding site" evidence="14">
    <location>
        <position position="92"/>
    </location>
    <ligand>
        <name>[4Fe-4S] cluster</name>
        <dbReference type="ChEBI" id="CHEBI:49883"/>
        <label>1</label>
    </ligand>
</feature>
<dbReference type="SFLD" id="SFLDG01061">
    <property type="entry name" value="methylthiotransferase"/>
    <property type="match status" value="1"/>
</dbReference>
<reference evidence="17 18" key="2">
    <citation type="journal article" date="2020" name="MBio">
        <title>Isolation and Molecular Analysis of a Novel Neorickettsia Species That Causes Potomac Horse Fever.</title>
        <authorList>
            <person name="Teymournejad O."/>
            <person name="Lin M."/>
            <person name="Bekebrede H."/>
            <person name="Kamr A."/>
            <person name="Toribio R.E."/>
            <person name="Arroyo L.G."/>
            <person name="Baird J.D."/>
            <person name="Rikihisa Y."/>
        </authorList>
    </citation>
    <scope>NUCLEOTIDE SEQUENCE [LARGE SCALE GENOMIC DNA]</scope>
    <source>
        <strain evidence="17 18">Fin17</strain>
    </source>
</reference>
<evidence type="ECO:0000256" key="2">
    <source>
        <dbReference type="ARBA" id="ARBA00022485"/>
    </source>
</evidence>
<evidence type="ECO:0000256" key="5">
    <source>
        <dbReference type="ARBA" id="ARBA00022691"/>
    </source>
</evidence>
<comment type="function">
    <text evidence="1 14">Catalyzes the methylthiolation of N6-(dimethylallyl)adenosine (i(6)A), leading to the formation of 2-methylthio-N6-(dimethylallyl)adenosine (ms(2)i(6)A) at position 37 in tRNAs that read codons beginning with uridine.</text>
</comment>
<dbReference type="FunFam" id="3.40.50.12160:FF:000003">
    <property type="entry name" value="CDK5 regulatory subunit-associated protein 1"/>
    <property type="match status" value="1"/>
</dbReference>
<evidence type="ECO:0000256" key="7">
    <source>
        <dbReference type="ARBA" id="ARBA00022723"/>
    </source>
</evidence>
<evidence type="ECO:0000313" key="17">
    <source>
        <dbReference type="EMBL" id="QHD65443.1"/>
    </source>
</evidence>
<keyword evidence="9 14" id="KW-0411">Iron-sulfur</keyword>
<organism evidence="17 18">
    <name type="scientific">Neorickettsia findlayensis</name>
    <dbReference type="NCBI Taxonomy" id="2686014"/>
    <lineage>
        <taxon>Bacteria</taxon>
        <taxon>Pseudomonadati</taxon>
        <taxon>Pseudomonadota</taxon>
        <taxon>Alphaproteobacteria</taxon>
        <taxon>Rickettsiales</taxon>
        <taxon>Anaplasmataceae</taxon>
        <taxon>Neorickettsia</taxon>
    </lineage>
</organism>
<dbReference type="InterPro" id="IPR005839">
    <property type="entry name" value="Methylthiotransferase"/>
</dbReference>
<dbReference type="NCBIfam" id="TIGR00089">
    <property type="entry name" value="MiaB/RimO family radical SAM methylthiotransferase"/>
    <property type="match status" value="1"/>
</dbReference>
<evidence type="ECO:0000313" key="18">
    <source>
        <dbReference type="Proteomes" id="UP000464912"/>
    </source>
</evidence>
<keyword evidence="6 14" id="KW-0819">tRNA processing</keyword>
<feature type="binding site" evidence="14">
    <location>
        <position position="170"/>
    </location>
    <ligand>
        <name>[4Fe-4S] cluster</name>
        <dbReference type="ChEBI" id="CHEBI:49883"/>
        <label>2</label>
        <note>4Fe-4S-S-AdoMet</note>
    </ligand>
</feature>
<dbReference type="InterPro" id="IPR007197">
    <property type="entry name" value="rSAM"/>
</dbReference>
<evidence type="ECO:0000256" key="10">
    <source>
        <dbReference type="ARBA" id="ARBA00033765"/>
    </source>
</evidence>
<evidence type="ECO:0000256" key="3">
    <source>
        <dbReference type="ARBA" id="ARBA00022490"/>
    </source>
</evidence>
<dbReference type="InterPro" id="IPR058240">
    <property type="entry name" value="rSAM_sf"/>
</dbReference>
<keyword evidence="18" id="KW-1185">Reference proteome</keyword>
<dbReference type="PROSITE" id="PS51449">
    <property type="entry name" value="MTTASE_N"/>
    <property type="match status" value="1"/>
</dbReference>
<keyword evidence="5 14" id="KW-0949">S-adenosyl-L-methionine</keyword>
<dbReference type="InterPro" id="IPR020612">
    <property type="entry name" value="Methylthiotransferase_CS"/>
</dbReference>
<comment type="similarity">
    <text evidence="14">Belongs to the methylthiotransferase family. MiaB subfamily.</text>
</comment>
<dbReference type="InterPro" id="IPR006463">
    <property type="entry name" value="MiaB_methiolase"/>
</dbReference>
<keyword evidence="2 14" id="KW-0004">4Fe-4S</keyword>
<evidence type="ECO:0000259" key="16">
    <source>
        <dbReference type="PROSITE" id="PS51918"/>
    </source>
</evidence>
<evidence type="ECO:0000256" key="6">
    <source>
        <dbReference type="ARBA" id="ARBA00022694"/>
    </source>
</evidence>
<dbReference type="FunFam" id="3.80.30.20:FF:000001">
    <property type="entry name" value="tRNA-2-methylthio-N(6)-dimethylallyladenosine synthase 2"/>
    <property type="match status" value="1"/>
</dbReference>
<protein>
    <recommendedName>
        <fullName evidence="11 14">tRNA-2-methylthio-N(6)-dimethylallyladenosine synthase</fullName>
        <ecNumber evidence="10 14">2.8.4.3</ecNumber>
    </recommendedName>
    <alternativeName>
        <fullName evidence="13 14">(Dimethylallyl)adenosine tRNA methylthiotransferase MiaB</fullName>
    </alternativeName>
    <alternativeName>
        <fullName evidence="12 14">tRNA-i(6)A37 methylthiotransferase</fullName>
    </alternativeName>
</protein>
<dbReference type="GO" id="GO:0051539">
    <property type="term" value="F:4 iron, 4 sulfur cluster binding"/>
    <property type="evidence" value="ECO:0007669"/>
    <property type="project" value="UniProtKB-UniRule"/>
</dbReference>
<dbReference type="GO" id="GO:0035597">
    <property type="term" value="F:tRNA-2-methylthio-N(6)-dimethylallyladenosine(37) synthase activity"/>
    <property type="evidence" value="ECO:0007669"/>
    <property type="project" value="UniProtKB-EC"/>
</dbReference>
<dbReference type="Proteomes" id="UP000464912">
    <property type="component" value="Chromosome"/>
</dbReference>
<keyword evidence="4 14" id="KW-0808">Transferase</keyword>
<feature type="domain" description="MTTase N-terminal" evidence="15">
    <location>
        <begin position="12"/>
        <end position="129"/>
    </location>
</feature>
<dbReference type="SUPFAM" id="SSF102114">
    <property type="entry name" value="Radical SAM enzymes"/>
    <property type="match status" value="1"/>
</dbReference>
<dbReference type="InterPro" id="IPR023404">
    <property type="entry name" value="rSAM_horseshoe"/>
</dbReference>
<dbReference type="SFLD" id="SFLDS00029">
    <property type="entry name" value="Radical_SAM"/>
    <property type="match status" value="1"/>
</dbReference>
<dbReference type="CDD" id="cd01335">
    <property type="entry name" value="Radical_SAM"/>
    <property type="match status" value="1"/>
</dbReference>
<accession>A0A6P1GB67</accession>
<feature type="binding site" evidence="14">
    <location>
        <position position="57"/>
    </location>
    <ligand>
        <name>[4Fe-4S] cluster</name>
        <dbReference type="ChEBI" id="CHEBI:49883"/>
        <label>1</label>
    </ligand>
</feature>
<proteinExistence type="inferred from homology"/>
<reference evidence="17 18" key="1">
    <citation type="journal article" date="2020" name="MBio">
        <title>Erratum for Teymournejad et al., 'Isolation and Molecular Analysis of a Novel Neorickettsia Species That Causes Potomac Horse Fever'.</title>
        <authorList>
            <person name="Teymournejad O."/>
            <person name="Lin M."/>
            <person name="Bekebrede H."/>
            <person name="Kamr A."/>
            <person name="Toribio R.E."/>
            <person name="Arroyo L.G."/>
            <person name="Baird J.D."/>
            <person name="Rikihisa Y."/>
        </authorList>
    </citation>
    <scope>NUCLEOTIDE SEQUENCE [LARGE SCALE GENOMIC DNA]</scope>
    <source>
        <strain evidence="17 18">Fin17</strain>
    </source>
</reference>
<dbReference type="Pfam" id="PF04055">
    <property type="entry name" value="Radical_SAM"/>
    <property type="match status" value="1"/>
</dbReference>
<dbReference type="SMART" id="SM00729">
    <property type="entry name" value="Elp3"/>
    <property type="match status" value="1"/>
</dbReference>
<dbReference type="InterPro" id="IPR013848">
    <property type="entry name" value="Methylthiotransferase_N"/>
</dbReference>
<keyword evidence="3 14" id="KW-0963">Cytoplasm</keyword>
<dbReference type="EC" id="2.8.4.3" evidence="10 14"/>
<dbReference type="PANTHER" id="PTHR43020:SF2">
    <property type="entry name" value="MITOCHONDRIAL TRNA METHYLTHIOTRANSFERASE CDK5RAP1"/>
    <property type="match status" value="1"/>
</dbReference>
<evidence type="ECO:0000256" key="14">
    <source>
        <dbReference type="HAMAP-Rule" id="MF_01864"/>
    </source>
</evidence>
<dbReference type="AlphaFoldDB" id="A0A6P1GB67"/>
<dbReference type="PROSITE" id="PS01278">
    <property type="entry name" value="MTTASE_RADICAL"/>
    <property type="match status" value="1"/>
</dbReference>
<feature type="domain" description="Radical SAM core" evidence="16">
    <location>
        <begin position="156"/>
        <end position="388"/>
    </location>
</feature>
<dbReference type="NCBIfam" id="TIGR01574">
    <property type="entry name" value="miaB-methiolase"/>
    <property type="match status" value="1"/>
</dbReference>
<dbReference type="GO" id="GO:0046872">
    <property type="term" value="F:metal ion binding"/>
    <property type="evidence" value="ECO:0007669"/>
    <property type="project" value="UniProtKB-KW"/>
</dbReference>
<dbReference type="Gene3D" id="3.80.30.20">
    <property type="entry name" value="tm_1862 like domain"/>
    <property type="match status" value="1"/>
</dbReference>
<dbReference type="GO" id="GO:0005829">
    <property type="term" value="C:cytosol"/>
    <property type="evidence" value="ECO:0007669"/>
    <property type="project" value="TreeGrafter"/>
</dbReference>
<evidence type="ECO:0000256" key="4">
    <source>
        <dbReference type="ARBA" id="ARBA00022679"/>
    </source>
</evidence>
<dbReference type="InterPro" id="IPR006638">
    <property type="entry name" value="Elp3/MiaA/NifB-like_rSAM"/>
</dbReference>
<name>A0A6P1GB67_9RICK</name>
<dbReference type="PROSITE" id="PS51918">
    <property type="entry name" value="RADICAL_SAM"/>
    <property type="match status" value="1"/>
</dbReference>
<comment type="cofactor">
    <cofactor evidence="14">
        <name>[4Fe-4S] cluster</name>
        <dbReference type="ChEBI" id="CHEBI:49883"/>
    </cofactor>
    <text evidence="14">Binds 2 [4Fe-4S] clusters. One cluster is coordinated with 3 cysteines and an exchangeable S-adenosyl-L-methionine.</text>
</comment>
<sequence length="454" mass="51372">MEEIEKKNNSLKKFHIKTYGCQMNVYDSEMIGKIVGGLGFTLSERAEDADLIILNTCNIREKAAEKLYSELGQIRLLQKKKQERILTVVAGCVAQAEGEEIMRRAENVDIVVGPQSIHSLPELIARVNRQSGKAIKIEFDPIEKFDYLAEETSKRQVHQSSAFLSIQEGCDKFCAFCVVPYTRGAEYSRPIEDVYREALSLTTKGVKEVTLLGQNVNGYHGPLNSGDRVFNLGQLISHLGKIPSLKRIRYTTSHPVDMHKELYDAHANESKLMPFVHLPVQSGSDKILKKMNRKYTTADYLKIIHEFQNARNDIAFSSDFIVGFPGESDDDFQQTLALIEQVNYAQCYSFKYSPRPGTPGAAYTQIAEETKNTRLQKLQQLLKEKQLEFNQKMIGKTVTVLFDKKHPEKISGRTEYMQQVFSCDSSLLGKIVSMRVEDASIFTLKCVVENIISA</sequence>